<evidence type="ECO:0000313" key="2">
    <source>
        <dbReference type="EMBL" id="KAB8126365.1"/>
    </source>
</evidence>
<evidence type="ECO:0000259" key="1">
    <source>
        <dbReference type="Pfam" id="PF03372"/>
    </source>
</evidence>
<reference evidence="2 3" key="1">
    <citation type="submission" date="2019-10" db="EMBL/GenBank/DDBJ databases">
        <title>Gracilibacillus sp. nov. isolated from rice seeds.</title>
        <authorList>
            <person name="He S."/>
        </authorList>
    </citation>
    <scope>NUCLEOTIDE SEQUENCE [LARGE SCALE GENOMIC DNA]</scope>
    <source>
        <strain evidence="2 3">TD8</strain>
    </source>
</reference>
<dbReference type="InterPro" id="IPR036691">
    <property type="entry name" value="Endo/exonu/phosph_ase_sf"/>
</dbReference>
<organism evidence="2 3">
    <name type="scientific">Gracilibacillus oryzae</name>
    <dbReference type="NCBI Taxonomy" id="1672701"/>
    <lineage>
        <taxon>Bacteria</taxon>
        <taxon>Bacillati</taxon>
        <taxon>Bacillota</taxon>
        <taxon>Bacilli</taxon>
        <taxon>Bacillales</taxon>
        <taxon>Bacillaceae</taxon>
        <taxon>Gracilibacillus</taxon>
    </lineage>
</organism>
<feature type="domain" description="Endonuclease/exonuclease/phosphatase" evidence="1">
    <location>
        <begin position="4"/>
        <end position="226"/>
    </location>
</feature>
<dbReference type="AlphaFoldDB" id="A0A7C8GQU9"/>
<dbReference type="PANTHER" id="PTHR14859">
    <property type="entry name" value="CALCOFLUOR WHITE HYPERSENSITIVE PROTEIN PRECURSOR"/>
    <property type="match status" value="1"/>
</dbReference>
<keyword evidence="2" id="KW-0540">Nuclease</keyword>
<gene>
    <name evidence="2" type="ORF">F9U64_20080</name>
</gene>
<dbReference type="OrthoDB" id="155529at2"/>
<comment type="caution">
    <text evidence="2">The sequence shown here is derived from an EMBL/GenBank/DDBJ whole genome shotgun (WGS) entry which is preliminary data.</text>
</comment>
<protein>
    <submittedName>
        <fullName evidence="2">Endonuclease</fullName>
    </submittedName>
</protein>
<dbReference type="InterPro" id="IPR005135">
    <property type="entry name" value="Endo/exonuclease/phosphatase"/>
</dbReference>
<dbReference type="RefSeq" id="WP_153406660.1">
    <property type="nucleotide sequence ID" value="NZ_ML762450.1"/>
</dbReference>
<keyword evidence="2" id="KW-0255">Endonuclease</keyword>
<dbReference type="GO" id="GO:0004519">
    <property type="term" value="F:endonuclease activity"/>
    <property type="evidence" value="ECO:0007669"/>
    <property type="project" value="UniProtKB-KW"/>
</dbReference>
<dbReference type="EMBL" id="WEID01000109">
    <property type="protein sequence ID" value="KAB8126365.1"/>
    <property type="molecule type" value="Genomic_DNA"/>
</dbReference>
<accession>A0A7C8GQU9</accession>
<sequence>MRILSFNIHHGADESGSLELENIAEAIKRADADIIALQEVDCHFGNRSEWQNQIKKLGELLQMTYRFGANIDLPPIEGRSENRKFGNAILTKHPIVYYENYPLPDLGNEPRGLLYAEIKLGESSVHIFNTHLGLDKEERELQFEKISQILLPMSGPVILAGDFNVLPTDETLQMYLKQSNLLDSFQDSSALTFPTSSPQKRIDYLCHSTELDCIGRAVIDTVSSDHLPILAVYKIEHTS</sequence>
<dbReference type="PANTHER" id="PTHR14859:SF15">
    <property type="entry name" value="ENDONUCLEASE_EXONUCLEASE_PHOSPHATASE DOMAIN-CONTAINING PROTEIN"/>
    <property type="match status" value="1"/>
</dbReference>
<proteinExistence type="predicted"/>
<name>A0A7C8GQU9_9BACI</name>
<dbReference type="GO" id="GO:0006506">
    <property type="term" value="P:GPI anchor biosynthetic process"/>
    <property type="evidence" value="ECO:0007669"/>
    <property type="project" value="TreeGrafter"/>
</dbReference>
<dbReference type="SUPFAM" id="SSF56219">
    <property type="entry name" value="DNase I-like"/>
    <property type="match status" value="1"/>
</dbReference>
<evidence type="ECO:0000313" key="3">
    <source>
        <dbReference type="Proteomes" id="UP000480246"/>
    </source>
</evidence>
<dbReference type="Gene3D" id="3.60.10.10">
    <property type="entry name" value="Endonuclease/exonuclease/phosphatase"/>
    <property type="match status" value="1"/>
</dbReference>
<dbReference type="InterPro" id="IPR051916">
    <property type="entry name" value="GPI-anchor_lipid_remodeler"/>
</dbReference>
<dbReference type="GO" id="GO:0016020">
    <property type="term" value="C:membrane"/>
    <property type="evidence" value="ECO:0007669"/>
    <property type="project" value="GOC"/>
</dbReference>
<keyword evidence="2" id="KW-0378">Hydrolase</keyword>
<dbReference type="Pfam" id="PF03372">
    <property type="entry name" value="Exo_endo_phos"/>
    <property type="match status" value="1"/>
</dbReference>
<dbReference type="Proteomes" id="UP000480246">
    <property type="component" value="Unassembled WGS sequence"/>
</dbReference>
<keyword evidence="3" id="KW-1185">Reference proteome</keyword>